<keyword evidence="3" id="KW-1185">Reference proteome</keyword>
<sequence length="81" mass="8532">MCARDKSTLVSGISRCVLIILGLVTAVADSPGPGQQARNPASGVCQPSGYARIGELARHAMNPDERRQHAEGYSVPILRGC</sequence>
<dbReference type="Proteomes" id="UP001304895">
    <property type="component" value="Unassembled WGS sequence"/>
</dbReference>
<feature type="signal peptide" evidence="1">
    <location>
        <begin position="1"/>
        <end position="28"/>
    </location>
</feature>
<feature type="chain" id="PRO_5042914138" description="Secreted protein" evidence="1">
    <location>
        <begin position="29"/>
        <end position="81"/>
    </location>
</feature>
<dbReference type="EMBL" id="MU853420">
    <property type="protein sequence ID" value="KAK4132100.1"/>
    <property type="molecule type" value="Genomic_DNA"/>
</dbReference>
<comment type="caution">
    <text evidence="2">The sequence shown here is derived from an EMBL/GenBank/DDBJ whole genome shotgun (WGS) entry which is preliminary data.</text>
</comment>
<reference evidence="2" key="1">
    <citation type="journal article" date="2023" name="Mol. Phylogenet. Evol.">
        <title>Genome-scale phylogeny and comparative genomics of the fungal order Sordariales.</title>
        <authorList>
            <person name="Hensen N."/>
            <person name="Bonometti L."/>
            <person name="Westerberg I."/>
            <person name="Brannstrom I.O."/>
            <person name="Guillou S."/>
            <person name="Cros-Aarteil S."/>
            <person name="Calhoun S."/>
            <person name="Haridas S."/>
            <person name="Kuo A."/>
            <person name="Mondo S."/>
            <person name="Pangilinan J."/>
            <person name="Riley R."/>
            <person name="LaButti K."/>
            <person name="Andreopoulos B."/>
            <person name="Lipzen A."/>
            <person name="Chen C."/>
            <person name="Yan M."/>
            <person name="Daum C."/>
            <person name="Ng V."/>
            <person name="Clum A."/>
            <person name="Steindorff A."/>
            <person name="Ohm R.A."/>
            <person name="Martin F."/>
            <person name="Silar P."/>
            <person name="Natvig D.O."/>
            <person name="Lalanne C."/>
            <person name="Gautier V."/>
            <person name="Ament-Velasquez S.L."/>
            <person name="Kruys A."/>
            <person name="Hutchinson M.I."/>
            <person name="Powell A.J."/>
            <person name="Barry K."/>
            <person name="Miller A.N."/>
            <person name="Grigoriev I.V."/>
            <person name="Debuchy R."/>
            <person name="Gladieux P."/>
            <person name="Hiltunen Thoren M."/>
            <person name="Johannesson H."/>
        </authorList>
    </citation>
    <scope>NUCLEOTIDE SEQUENCE</scope>
    <source>
        <strain evidence="2">CBS 123565</strain>
    </source>
</reference>
<evidence type="ECO:0000256" key="1">
    <source>
        <dbReference type="SAM" id="SignalP"/>
    </source>
</evidence>
<reference evidence="2" key="2">
    <citation type="submission" date="2023-05" db="EMBL/GenBank/DDBJ databases">
        <authorList>
            <consortium name="Lawrence Berkeley National Laboratory"/>
            <person name="Steindorff A."/>
            <person name="Hensen N."/>
            <person name="Bonometti L."/>
            <person name="Westerberg I."/>
            <person name="Brannstrom I.O."/>
            <person name="Guillou S."/>
            <person name="Cros-Aarteil S."/>
            <person name="Calhoun S."/>
            <person name="Haridas S."/>
            <person name="Kuo A."/>
            <person name="Mondo S."/>
            <person name="Pangilinan J."/>
            <person name="Riley R."/>
            <person name="Labutti K."/>
            <person name="Andreopoulos B."/>
            <person name="Lipzen A."/>
            <person name="Chen C."/>
            <person name="Yanf M."/>
            <person name="Daum C."/>
            <person name="Ng V."/>
            <person name="Clum A."/>
            <person name="Ohm R."/>
            <person name="Martin F."/>
            <person name="Silar P."/>
            <person name="Natvig D."/>
            <person name="Lalanne C."/>
            <person name="Gautier V."/>
            <person name="Ament-Velasquez S.L."/>
            <person name="Kruys A."/>
            <person name="Hutchinson M.I."/>
            <person name="Powell A.J."/>
            <person name="Barry K."/>
            <person name="Miller A.N."/>
            <person name="Grigoriev I.V."/>
            <person name="Debuchy R."/>
            <person name="Gladieux P."/>
            <person name="Thoren M.H."/>
            <person name="Johannesson H."/>
        </authorList>
    </citation>
    <scope>NUCLEOTIDE SEQUENCE</scope>
    <source>
        <strain evidence="2">CBS 123565</strain>
    </source>
</reference>
<gene>
    <name evidence="2" type="ORF">BT67DRAFT_444213</name>
</gene>
<accession>A0AAN6UG58</accession>
<protein>
    <recommendedName>
        <fullName evidence="4">Secreted protein</fullName>
    </recommendedName>
</protein>
<evidence type="ECO:0000313" key="2">
    <source>
        <dbReference type="EMBL" id="KAK4132100.1"/>
    </source>
</evidence>
<proteinExistence type="predicted"/>
<evidence type="ECO:0008006" key="4">
    <source>
        <dbReference type="Google" id="ProtNLM"/>
    </source>
</evidence>
<name>A0AAN6UG58_9PEZI</name>
<dbReference type="AlphaFoldDB" id="A0AAN6UG58"/>
<organism evidence="2 3">
    <name type="scientific">Trichocladium antarcticum</name>
    <dbReference type="NCBI Taxonomy" id="1450529"/>
    <lineage>
        <taxon>Eukaryota</taxon>
        <taxon>Fungi</taxon>
        <taxon>Dikarya</taxon>
        <taxon>Ascomycota</taxon>
        <taxon>Pezizomycotina</taxon>
        <taxon>Sordariomycetes</taxon>
        <taxon>Sordariomycetidae</taxon>
        <taxon>Sordariales</taxon>
        <taxon>Chaetomiaceae</taxon>
        <taxon>Trichocladium</taxon>
    </lineage>
</organism>
<evidence type="ECO:0000313" key="3">
    <source>
        <dbReference type="Proteomes" id="UP001304895"/>
    </source>
</evidence>
<keyword evidence="1" id="KW-0732">Signal</keyword>